<dbReference type="InterPro" id="IPR011041">
    <property type="entry name" value="Quinoprot_gluc/sorb_DH_b-prop"/>
</dbReference>
<dbReference type="SUPFAM" id="SSF50952">
    <property type="entry name" value="Soluble quinoprotein glucose dehydrogenase"/>
    <property type="match status" value="1"/>
</dbReference>
<evidence type="ECO:0000313" key="1">
    <source>
        <dbReference type="EMBL" id="KAB1437952.1"/>
    </source>
</evidence>
<sequence>MFRDNKGRKIYSCNQNDSIEKRYVNPSDIYIINGYNIEVFLKELNAPNSMVFDEDGAIFLTDSGLASGNPKVLKLVENHLETVAEDFVTPISGINYLNGVLYVSHRGFVTKIYKDGTRENIIMGLPSNGDHYNSPVTFSPDNKLYFGQGTVTNSGVVGNDNEWVPISPLLCDYSGDYVMLRGQNFSTNNILAEGLSDDIALTGAFSPYGIPNIQFEVRKKYIKASGSILRANLDGSNLEQVAWGFRNPSCLRFDNSGQLYAINNSYNSVGSRPIENAPDEFYYIFPNLWYGWPDYSAGEAVNSPRFRPAGGVQPTLLFKNQPNVPPRPFVTFPPNSTIRSFEFNYNMEFGPYGDVYLAEYGSTIHTRVGDVVSYTNAGHRISKIDMKSRSISTFAINKTGFPSSLSKEGGFERPSHLVFGPDGAMYIIDTGLNIWGDPDAFIPNTGVIWRVFRTNDLI</sequence>
<name>A0A7V7QJS6_9FIRM</name>
<dbReference type="Proteomes" id="UP000461768">
    <property type="component" value="Unassembled WGS sequence"/>
</dbReference>
<reference evidence="1 2" key="1">
    <citation type="submission" date="2019-09" db="EMBL/GenBank/DDBJ databases">
        <authorList>
            <person name="Valk L.C."/>
        </authorList>
    </citation>
    <scope>NUCLEOTIDE SEQUENCE [LARGE SCALE GENOMIC DNA]</scope>
    <source>
        <strain evidence="1">GalUA</strain>
    </source>
</reference>
<dbReference type="PANTHER" id="PTHR33546">
    <property type="entry name" value="LARGE, MULTIFUNCTIONAL SECRETED PROTEIN-RELATED"/>
    <property type="match status" value="1"/>
</dbReference>
<accession>A0A7V7QJS6</accession>
<dbReference type="OrthoDB" id="9770043at2"/>
<dbReference type="PANTHER" id="PTHR33546:SF1">
    <property type="entry name" value="LARGE, MULTIFUNCTIONAL SECRETED PROTEIN"/>
    <property type="match status" value="1"/>
</dbReference>
<gene>
    <name evidence="1" type="ORF">F7O84_10225</name>
</gene>
<dbReference type="RefSeq" id="WP_151144602.1">
    <property type="nucleotide sequence ID" value="NZ_WAGX01000005.1"/>
</dbReference>
<reference evidence="1 2" key="2">
    <citation type="submission" date="2020-02" db="EMBL/GenBank/DDBJ databases">
        <title>Candidatus Galacturonibacter soehngenii shows hetero-acetogenic catabolism of galacturonic acid but lacks a canonical carbon monoxide dehydrogenase/acetyl-CoA synthase complex.</title>
        <authorList>
            <person name="Diender M."/>
            <person name="Stouten G.R."/>
            <person name="Petersen J.F."/>
            <person name="Nielsen P.H."/>
            <person name="Dueholm M.S."/>
            <person name="Pronk J.T."/>
            <person name="Van Loosdrecht M.C.M."/>
        </authorList>
    </citation>
    <scope>NUCLEOTIDE SEQUENCE [LARGE SCALE GENOMIC DNA]</scope>
    <source>
        <strain evidence="1">GalUA</strain>
    </source>
</reference>
<evidence type="ECO:0008006" key="3">
    <source>
        <dbReference type="Google" id="ProtNLM"/>
    </source>
</evidence>
<comment type="caution">
    <text evidence="1">The sequence shown here is derived from an EMBL/GenBank/DDBJ whole genome shotgun (WGS) entry which is preliminary data.</text>
</comment>
<protein>
    <recommendedName>
        <fullName evidence="3">Glucose/Sorbosone dehydrogenase domain-containing protein</fullName>
    </recommendedName>
</protein>
<dbReference type="Gene3D" id="2.120.10.30">
    <property type="entry name" value="TolB, C-terminal domain"/>
    <property type="match status" value="1"/>
</dbReference>
<dbReference type="EMBL" id="WAGX01000005">
    <property type="protein sequence ID" value="KAB1437952.1"/>
    <property type="molecule type" value="Genomic_DNA"/>
</dbReference>
<dbReference type="InterPro" id="IPR011042">
    <property type="entry name" value="6-blade_b-propeller_TolB-like"/>
</dbReference>
<evidence type="ECO:0000313" key="2">
    <source>
        <dbReference type="Proteomes" id="UP000461768"/>
    </source>
</evidence>
<proteinExistence type="predicted"/>
<dbReference type="SUPFAM" id="SSF75011">
    <property type="entry name" value="3-carboxy-cis,cis-mucoante lactonizing enzyme"/>
    <property type="match status" value="1"/>
</dbReference>
<organism evidence="1 2">
    <name type="scientific">Candidatus Galacturonatibacter soehngenii</name>
    <dbReference type="NCBI Taxonomy" id="2307010"/>
    <lineage>
        <taxon>Bacteria</taxon>
        <taxon>Bacillati</taxon>
        <taxon>Bacillota</taxon>
        <taxon>Clostridia</taxon>
        <taxon>Lachnospirales</taxon>
        <taxon>Lachnospiraceae</taxon>
        <taxon>Candidatus Galacturonatibacter</taxon>
    </lineage>
</organism>
<keyword evidence="2" id="KW-1185">Reference proteome</keyword>
<dbReference type="AlphaFoldDB" id="A0A7V7QJS6"/>